<dbReference type="InterPro" id="IPR005117">
    <property type="entry name" value="NiRdtase/SiRdtase_haem-b_fer"/>
</dbReference>
<keyword evidence="5" id="KW-0408">Iron</keyword>
<dbReference type="Pfam" id="PF03460">
    <property type="entry name" value="NIR_SIR_ferr"/>
    <property type="match status" value="2"/>
</dbReference>
<keyword evidence="2" id="KW-0349">Heme</keyword>
<name>K9TS21_9CYAN</name>
<dbReference type="EMBL" id="CP003607">
    <property type="protein sequence ID" value="AFY85335.1"/>
    <property type="molecule type" value="Genomic_DNA"/>
</dbReference>
<dbReference type="AlphaFoldDB" id="K9TS21"/>
<evidence type="ECO:0000256" key="3">
    <source>
        <dbReference type="ARBA" id="ARBA00022723"/>
    </source>
</evidence>
<dbReference type="PANTHER" id="PTHR32439:SF9">
    <property type="entry name" value="BLR3264 PROTEIN"/>
    <property type="match status" value="1"/>
</dbReference>
<keyword evidence="4 9" id="KW-0560">Oxidoreductase</keyword>
<evidence type="ECO:0000256" key="6">
    <source>
        <dbReference type="ARBA" id="ARBA00023014"/>
    </source>
</evidence>
<dbReference type="InterPro" id="IPR051329">
    <property type="entry name" value="NIR_SIR_4Fe-4S"/>
</dbReference>
<dbReference type="PATRIC" id="fig|56110.3.peg.7226"/>
<dbReference type="SUPFAM" id="SSF55124">
    <property type="entry name" value="Nitrite/Sulfite reductase N-terminal domain-like"/>
    <property type="match status" value="2"/>
</dbReference>
<feature type="domain" description="Nitrite/sulphite reductase 4Fe-4S" evidence="7">
    <location>
        <begin position="92"/>
        <end position="250"/>
    </location>
</feature>
<feature type="domain" description="Nitrite/Sulfite reductase ferredoxin-like" evidence="8">
    <location>
        <begin position="20"/>
        <end position="79"/>
    </location>
</feature>
<dbReference type="GO" id="GO:0046872">
    <property type="term" value="F:metal ion binding"/>
    <property type="evidence" value="ECO:0007669"/>
    <property type="project" value="UniProtKB-KW"/>
</dbReference>
<keyword evidence="1" id="KW-0004">4Fe-4S</keyword>
<dbReference type="Gene3D" id="3.90.480.10">
    <property type="entry name" value="Sulfite Reductase Hemoprotein,Domain 2"/>
    <property type="match status" value="1"/>
</dbReference>
<keyword evidence="6" id="KW-0411">Iron-sulfur</keyword>
<evidence type="ECO:0000256" key="1">
    <source>
        <dbReference type="ARBA" id="ARBA00022485"/>
    </source>
</evidence>
<dbReference type="InterPro" id="IPR012798">
    <property type="entry name" value="Cbl_synth_CobG-like"/>
</dbReference>
<dbReference type="RefSeq" id="WP_015151940.1">
    <property type="nucleotide sequence ID" value="NC_019693.1"/>
</dbReference>
<keyword evidence="10" id="KW-1185">Reference proteome</keyword>
<dbReference type="Gene3D" id="3.30.413.10">
    <property type="entry name" value="Sulfite Reductase Hemoprotein, domain 1"/>
    <property type="match status" value="2"/>
</dbReference>
<evidence type="ECO:0000259" key="7">
    <source>
        <dbReference type="Pfam" id="PF01077"/>
    </source>
</evidence>
<dbReference type="InParanoid" id="K9TS21"/>
<keyword evidence="3" id="KW-0479">Metal-binding</keyword>
<evidence type="ECO:0000256" key="5">
    <source>
        <dbReference type="ARBA" id="ARBA00023004"/>
    </source>
</evidence>
<organism evidence="9 10">
    <name type="scientific">Oscillatoria acuminata PCC 6304</name>
    <dbReference type="NCBI Taxonomy" id="56110"/>
    <lineage>
        <taxon>Bacteria</taxon>
        <taxon>Bacillati</taxon>
        <taxon>Cyanobacteriota</taxon>
        <taxon>Cyanophyceae</taxon>
        <taxon>Oscillatoriophycideae</taxon>
        <taxon>Oscillatoriales</taxon>
        <taxon>Oscillatoriaceae</taxon>
        <taxon>Oscillatoria</taxon>
    </lineage>
</organism>
<dbReference type="InterPro" id="IPR045854">
    <property type="entry name" value="NO2/SO3_Rdtase_4Fe4S_sf"/>
</dbReference>
<dbReference type="KEGG" id="oac:Oscil6304_5870"/>
<dbReference type="GO" id="GO:0048307">
    <property type="term" value="F:ferredoxin-nitrite reductase activity"/>
    <property type="evidence" value="ECO:0007669"/>
    <property type="project" value="UniProtKB-EC"/>
</dbReference>
<dbReference type="NCBIfam" id="TIGR02435">
    <property type="entry name" value="CobG"/>
    <property type="match status" value="1"/>
</dbReference>
<evidence type="ECO:0000259" key="8">
    <source>
        <dbReference type="Pfam" id="PF03460"/>
    </source>
</evidence>
<dbReference type="PANTHER" id="PTHR32439">
    <property type="entry name" value="FERREDOXIN--NITRITE REDUCTASE, CHLOROPLASTIC"/>
    <property type="match status" value="1"/>
</dbReference>
<gene>
    <name evidence="9" type="ORF">Oscil6304_5870</name>
</gene>
<evidence type="ECO:0000313" key="10">
    <source>
        <dbReference type="Proteomes" id="UP000010367"/>
    </source>
</evidence>
<dbReference type="GO" id="GO:0020037">
    <property type="term" value="F:heme binding"/>
    <property type="evidence" value="ECO:0007669"/>
    <property type="project" value="InterPro"/>
</dbReference>
<evidence type="ECO:0000313" key="9">
    <source>
        <dbReference type="EMBL" id="AFY85335.1"/>
    </source>
</evidence>
<sequence length="500" mass="54591">MAWLIEPNVCPGLFYGTSAQDGYLIRIRTPGGFLNAQQGRVLATLAETWGSHLIQVTNRANLQIRAVQGAPTVEVLHTLQTIGLAAENPRLDHLRNVMTSPTAGIDAEELIDTRALVTALDAYIQHHPELVGLPAKFSLGIDGGGAVGIGTRSPVPWEHRYNEIQLSAVVGSSQAVSFQLYLGADKQLWDTQMLIPPDDCVAVVGALVNVYLDYVNQKAGMPKKPRMKHLLQDWGGVRYLQAVKEYLTHPLDRVRDEVPQRPTQPYAHLGVQGQRQGGFSYIGIHLRLGQLTPTQLQGLAELSQTFGSQGLRLTPWQTILLPDIRDQEVGEVLQHLAGLGLGGSDEGVEAAIVACAGKPGCASAVTATQRDAIALQDYLNQQLTLERPVNIHFTACPKSCAQPSPAEITLLGTTIEQSGHTLEGYYIYVGRVDSNSDSGVFAPESQPIPHQHYLGEVTTPELPSRIAQLLAFYQQHRTTPDESFPAFTHRFDINQLQLLI</sequence>
<dbReference type="HOGENOM" id="CLU_015667_3_1_3"/>
<dbReference type="Pfam" id="PF01077">
    <property type="entry name" value="NIR_SIR"/>
    <property type="match status" value="1"/>
</dbReference>
<feature type="domain" description="Nitrite/Sulfite reductase ferredoxin-like" evidence="8">
    <location>
        <begin position="273"/>
        <end position="337"/>
    </location>
</feature>
<protein>
    <submittedName>
        <fullName evidence="9">Assimilatory nitrite reductase (Ferredoxin)</fullName>
        <ecNumber evidence="9">1.7.7.1</ecNumber>
    </submittedName>
</protein>
<dbReference type="SUPFAM" id="SSF56014">
    <property type="entry name" value="Nitrite and sulphite reductase 4Fe-4S domain-like"/>
    <property type="match status" value="2"/>
</dbReference>
<proteinExistence type="predicted"/>
<evidence type="ECO:0000256" key="2">
    <source>
        <dbReference type="ARBA" id="ARBA00022617"/>
    </source>
</evidence>
<dbReference type="STRING" id="56110.Oscil6304_5870"/>
<dbReference type="InterPro" id="IPR006067">
    <property type="entry name" value="NO2/SO3_Rdtase_4Fe4S_dom"/>
</dbReference>
<dbReference type="OrthoDB" id="9803707at2"/>
<accession>K9TS21</accession>
<dbReference type="InterPro" id="IPR036136">
    <property type="entry name" value="Nit/Sulf_reduc_fer-like_dom_sf"/>
</dbReference>
<dbReference type="EC" id="1.7.7.1" evidence="9"/>
<evidence type="ECO:0000256" key="4">
    <source>
        <dbReference type="ARBA" id="ARBA00023002"/>
    </source>
</evidence>
<reference evidence="9 10" key="1">
    <citation type="submission" date="2012-06" db="EMBL/GenBank/DDBJ databases">
        <title>Finished chromosome of genome of Oscillatoria acuminata PCC 6304.</title>
        <authorList>
            <consortium name="US DOE Joint Genome Institute"/>
            <person name="Gugger M."/>
            <person name="Coursin T."/>
            <person name="Rippka R."/>
            <person name="Tandeau De Marsac N."/>
            <person name="Huntemann M."/>
            <person name="Wei C.-L."/>
            <person name="Han J."/>
            <person name="Detter J.C."/>
            <person name="Han C."/>
            <person name="Tapia R."/>
            <person name="Davenport K."/>
            <person name="Daligault H."/>
            <person name="Erkkila T."/>
            <person name="Gu W."/>
            <person name="Munk A.C.C."/>
            <person name="Teshima H."/>
            <person name="Xu Y."/>
            <person name="Chain P."/>
            <person name="Chen A."/>
            <person name="Krypides N."/>
            <person name="Mavromatis K."/>
            <person name="Markowitz V."/>
            <person name="Szeto E."/>
            <person name="Ivanova N."/>
            <person name="Mikhailova N."/>
            <person name="Ovchinnikova G."/>
            <person name="Pagani I."/>
            <person name="Pati A."/>
            <person name="Goodwin L."/>
            <person name="Peters L."/>
            <person name="Pitluck S."/>
            <person name="Woyke T."/>
            <person name="Kerfeld C."/>
        </authorList>
    </citation>
    <scope>NUCLEOTIDE SEQUENCE [LARGE SCALE GENOMIC DNA]</scope>
    <source>
        <strain evidence="9 10">PCC 6304</strain>
    </source>
</reference>
<dbReference type="Proteomes" id="UP000010367">
    <property type="component" value="Chromosome"/>
</dbReference>
<dbReference type="GO" id="GO:0051539">
    <property type="term" value="F:4 iron, 4 sulfur cluster binding"/>
    <property type="evidence" value="ECO:0007669"/>
    <property type="project" value="UniProtKB-KW"/>
</dbReference>
<dbReference type="eggNOG" id="COG0155">
    <property type="taxonomic scope" value="Bacteria"/>
</dbReference>